<feature type="domain" description="XPG N-terminal" evidence="18">
    <location>
        <begin position="1"/>
        <end position="100"/>
    </location>
</feature>
<gene>
    <name evidence="19" type="ORF">OSTLU_13915</name>
</gene>
<dbReference type="InterPro" id="IPR006084">
    <property type="entry name" value="XPG/Rad2"/>
</dbReference>
<keyword evidence="20" id="KW-1185">Reference proteome</keyword>
<dbReference type="Gene3D" id="3.40.50.1010">
    <property type="entry name" value="5'-nuclease"/>
    <property type="match status" value="1"/>
</dbReference>
<evidence type="ECO:0000256" key="14">
    <source>
        <dbReference type="ARBA" id="ARBA00023204"/>
    </source>
</evidence>
<dbReference type="AlphaFoldDB" id="A4RRQ5"/>
<evidence type="ECO:0000313" key="20">
    <source>
        <dbReference type="Proteomes" id="UP000001568"/>
    </source>
</evidence>
<feature type="domain" description="XPG-I" evidence="17">
    <location>
        <begin position="139"/>
        <end position="207"/>
    </location>
</feature>
<dbReference type="GO" id="GO:0035312">
    <property type="term" value="F:5'-3' DNA exonuclease activity"/>
    <property type="evidence" value="ECO:0007669"/>
    <property type="project" value="InterPro"/>
</dbReference>
<dbReference type="GO" id="GO:0005634">
    <property type="term" value="C:nucleus"/>
    <property type="evidence" value="ECO:0007669"/>
    <property type="project" value="UniProtKB-SubCell"/>
</dbReference>
<dbReference type="Pfam" id="PF00867">
    <property type="entry name" value="XPG_I"/>
    <property type="match status" value="1"/>
</dbReference>
<comment type="subcellular location">
    <subcellularLocation>
        <location evidence="2">Nucleus</location>
    </subcellularLocation>
</comment>
<proteinExistence type="inferred from homology"/>
<evidence type="ECO:0000256" key="6">
    <source>
        <dbReference type="ARBA" id="ARBA00022723"/>
    </source>
</evidence>
<dbReference type="eggNOG" id="KOG2518">
    <property type="taxonomic scope" value="Eukaryota"/>
</dbReference>
<evidence type="ECO:0000256" key="1">
    <source>
        <dbReference type="ARBA" id="ARBA00001946"/>
    </source>
</evidence>
<dbReference type="GeneID" id="4999788"/>
<evidence type="ECO:0000256" key="13">
    <source>
        <dbReference type="ARBA" id="ARBA00023125"/>
    </source>
</evidence>
<keyword evidence="8" id="KW-0228">DNA excision</keyword>
<evidence type="ECO:0000313" key="19">
    <source>
        <dbReference type="EMBL" id="ABO93903.1"/>
    </source>
</evidence>
<evidence type="ECO:0000256" key="11">
    <source>
        <dbReference type="ARBA" id="ARBA00022842"/>
    </source>
</evidence>
<comment type="cofactor">
    <cofactor evidence="1">
        <name>Mg(2+)</name>
        <dbReference type="ChEBI" id="CHEBI:18420"/>
    </cofactor>
</comment>
<dbReference type="SUPFAM" id="SSF88723">
    <property type="entry name" value="PIN domain-like"/>
    <property type="match status" value="1"/>
</dbReference>
<keyword evidence="7" id="KW-0227">DNA damage</keyword>
<dbReference type="SMART" id="SM00279">
    <property type="entry name" value="HhH2"/>
    <property type="match status" value="1"/>
</dbReference>
<evidence type="ECO:0000256" key="15">
    <source>
        <dbReference type="ARBA" id="ARBA00023242"/>
    </source>
</evidence>
<keyword evidence="13" id="KW-0238">DNA-binding</keyword>
<dbReference type="PRINTS" id="PR00853">
    <property type="entry name" value="XPGRADSUPER"/>
</dbReference>
<dbReference type="GO" id="GO:0046872">
    <property type="term" value="F:metal ion binding"/>
    <property type="evidence" value="ECO:0007669"/>
    <property type="project" value="UniProtKB-KW"/>
</dbReference>
<accession>A4RRQ5</accession>
<evidence type="ECO:0000256" key="5">
    <source>
        <dbReference type="ARBA" id="ARBA00022722"/>
    </source>
</evidence>
<comment type="function">
    <text evidence="16">Putative 5'-&gt;3' double-stranded DNA exonuclease which may also contain a cryptic 3'-&gt;5' double-stranded DNA exonuclease activity. May be involved in DNA mismatch repair (MMR).</text>
</comment>
<organism evidence="19 20">
    <name type="scientific">Ostreococcus lucimarinus (strain CCE9901)</name>
    <dbReference type="NCBI Taxonomy" id="436017"/>
    <lineage>
        <taxon>Eukaryota</taxon>
        <taxon>Viridiplantae</taxon>
        <taxon>Chlorophyta</taxon>
        <taxon>Mamiellophyceae</taxon>
        <taxon>Mamiellales</taxon>
        <taxon>Bathycoccaceae</taxon>
        <taxon>Ostreococcus</taxon>
    </lineage>
</organism>
<evidence type="ECO:0000256" key="10">
    <source>
        <dbReference type="ARBA" id="ARBA00022839"/>
    </source>
</evidence>
<sequence length="330" mass="36790">MGIASLLPTLKSISRHAHVGETYAGQVVCVDAYVWLHRGAYACSRELCEGLPTRKHVEYFLNRARTLKRANVRAIYVFDGGRLPGKANEEAQRRRNRSEALAKAKAHARQGNASAANDFYVRAVDITPEMAREVIEALAREGFESLTAPYEADAQMAYLVKNGFVAGVITEDSDLIAHGCRSVFTKMAGDGSGIEIRFEELGRNRGLSFVGFTPDMFLEMCVLSGCDYLPSLNGVGVKKAHSLIRRFKTYNKVLRHMKFEGIAVPKDYESRFVDALLTFKYSWVYCPQRREIVNLNDPVGVLDQSLIDDLPRLIAHSRVGAIDERADPKA</sequence>
<dbReference type="STRING" id="436017.A4RRQ5"/>
<reference evidence="19 20" key="1">
    <citation type="journal article" date="2007" name="Proc. Natl. Acad. Sci. U.S.A.">
        <title>The tiny eukaryote Ostreococcus provides genomic insights into the paradox of plankton speciation.</title>
        <authorList>
            <person name="Palenik B."/>
            <person name="Grimwood J."/>
            <person name="Aerts A."/>
            <person name="Rouze P."/>
            <person name="Salamov A."/>
            <person name="Putnam N."/>
            <person name="Dupont C."/>
            <person name="Jorgensen R."/>
            <person name="Derelle E."/>
            <person name="Rombauts S."/>
            <person name="Zhou K."/>
            <person name="Otillar R."/>
            <person name="Merchant S.S."/>
            <person name="Podell S."/>
            <person name="Gaasterland T."/>
            <person name="Napoli C."/>
            <person name="Gendler K."/>
            <person name="Manuell A."/>
            <person name="Tai V."/>
            <person name="Vallon O."/>
            <person name="Piganeau G."/>
            <person name="Jancek S."/>
            <person name="Heijde M."/>
            <person name="Jabbari K."/>
            <person name="Bowler C."/>
            <person name="Lohr M."/>
            <person name="Robbens S."/>
            <person name="Werner G."/>
            <person name="Dubchak I."/>
            <person name="Pazour G.J."/>
            <person name="Ren Q."/>
            <person name="Paulsen I."/>
            <person name="Delwiche C."/>
            <person name="Schmutz J."/>
            <person name="Rokhsar D."/>
            <person name="Van de Peer Y."/>
            <person name="Moreau H."/>
            <person name="Grigoriev I.V."/>
        </authorList>
    </citation>
    <scope>NUCLEOTIDE SEQUENCE [LARGE SCALE GENOMIC DNA]</scope>
    <source>
        <strain evidence="19 20">CCE9901</strain>
    </source>
</reference>
<evidence type="ECO:0000256" key="7">
    <source>
        <dbReference type="ARBA" id="ARBA00022763"/>
    </source>
</evidence>
<evidence type="ECO:0000256" key="4">
    <source>
        <dbReference type="ARBA" id="ARBA00020324"/>
    </source>
</evidence>
<dbReference type="PANTHER" id="PTHR11081">
    <property type="entry name" value="FLAP ENDONUCLEASE FAMILY MEMBER"/>
    <property type="match status" value="1"/>
</dbReference>
<dbReference type="SMART" id="SM00484">
    <property type="entry name" value="XPGI"/>
    <property type="match status" value="1"/>
</dbReference>
<dbReference type="HOGENOM" id="CLU_008978_3_0_1"/>
<keyword evidence="9" id="KW-0378">Hydrolase</keyword>
<dbReference type="CDD" id="cd09857">
    <property type="entry name" value="PIN_EXO1"/>
    <property type="match status" value="1"/>
</dbReference>
<dbReference type="Gramene" id="ABO93903">
    <property type="protein sequence ID" value="ABO93903"/>
    <property type="gene ID" value="OSTLU_13915"/>
</dbReference>
<dbReference type="CDD" id="cd09908">
    <property type="entry name" value="H3TH_EXO1"/>
    <property type="match status" value="1"/>
</dbReference>
<keyword evidence="6" id="KW-0479">Metal-binding</keyword>
<keyword evidence="10" id="KW-0269">Exonuclease</keyword>
<evidence type="ECO:0000256" key="3">
    <source>
        <dbReference type="ARBA" id="ARBA00010563"/>
    </source>
</evidence>
<dbReference type="InterPro" id="IPR006086">
    <property type="entry name" value="XPG-I_dom"/>
</dbReference>
<dbReference type="InterPro" id="IPR029060">
    <property type="entry name" value="PIN-like_dom_sf"/>
</dbReference>
<dbReference type="OMA" id="DVQFRAM"/>
<dbReference type="GO" id="GO:0003677">
    <property type="term" value="F:DNA binding"/>
    <property type="evidence" value="ECO:0007669"/>
    <property type="project" value="UniProtKB-KW"/>
</dbReference>
<dbReference type="GO" id="GO:0006281">
    <property type="term" value="P:DNA repair"/>
    <property type="evidence" value="ECO:0007669"/>
    <property type="project" value="UniProtKB-KW"/>
</dbReference>
<dbReference type="FunFam" id="1.10.150.20:FF:000011">
    <property type="entry name" value="exonuclease 1"/>
    <property type="match status" value="1"/>
</dbReference>
<dbReference type="InterPro" id="IPR036279">
    <property type="entry name" value="5-3_exonuclease_C_sf"/>
</dbReference>
<dbReference type="InterPro" id="IPR008918">
    <property type="entry name" value="HhH2"/>
</dbReference>
<keyword evidence="14" id="KW-0234">DNA repair</keyword>
<keyword evidence="5" id="KW-0540">Nuclease</keyword>
<evidence type="ECO:0000259" key="17">
    <source>
        <dbReference type="SMART" id="SM00484"/>
    </source>
</evidence>
<dbReference type="InterPro" id="IPR006085">
    <property type="entry name" value="XPG_DNA_repair_N"/>
</dbReference>
<evidence type="ECO:0000256" key="12">
    <source>
        <dbReference type="ARBA" id="ARBA00022881"/>
    </source>
</evidence>
<keyword evidence="12" id="KW-0267">Excision nuclease</keyword>
<dbReference type="EMBL" id="CP000581">
    <property type="protein sequence ID" value="ABO93903.1"/>
    <property type="molecule type" value="Genomic_DNA"/>
</dbReference>
<dbReference type="Gene3D" id="1.10.150.20">
    <property type="entry name" value="5' to 3' exonuclease, C-terminal subdomain"/>
    <property type="match status" value="1"/>
</dbReference>
<dbReference type="PANTHER" id="PTHR11081:SF65">
    <property type="entry name" value="DNA DAMAGE-INDUCIBLE PROTEIN DIN7-RELATED"/>
    <property type="match status" value="1"/>
</dbReference>
<dbReference type="RefSeq" id="XP_001415611.1">
    <property type="nucleotide sequence ID" value="XM_001415574.1"/>
</dbReference>
<keyword evidence="15" id="KW-0539">Nucleus</keyword>
<dbReference type="InterPro" id="IPR044752">
    <property type="entry name" value="PIN-like_EXO1"/>
</dbReference>
<comment type="similarity">
    <text evidence="3">Belongs to the XPG/RAD2 endonuclease family. EXO1 subfamily.</text>
</comment>
<evidence type="ECO:0000256" key="8">
    <source>
        <dbReference type="ARBA" id="ARBA00022769"/>
    </source>
</evidence>
<protein>
    <recommendedName>
        <fullName evidence="4">Exonuclease 1</fullName>
    </recommendedName>
</protein>
<dbReference type="SUPFAM" id="SSF47807">
    <property type="entry name" value="5' to 3' exonuclease, C-terminal subdomain"/>
    <property type="match status" value="1"/>
</dbReference>
<dbReference type="InterPro" id="IPR037315">
    <property type="entry name" value="EXO1_H3TH"/>
</dbReference>
<dbReference type="KEGG" id="olu:OSTLU_13915"/>
<dbReference type="GO" id="GO:0017108">
    <property type="term" value="F:5'-flap endonuclease activity"/>
    <property type="evidence" value="ECO:0007669"/>
    <property type="project" value="TreeGrafter"/>
</dbReference>
<keyword evidence="11" id="KW-0460">Magnesium</keyword>
<dbReference type="Proteomes" id="UP000001568">
    <property type="component" value="Chromosome 1"/>
</dbReference>
<name>A4RRQ5_OSTLU</name>
<dbReference type="SMART" id="SM00485">
    <property type="entry name" value="XPGN"/>
    <property type="match status" value="1"/>
</dbReference>
<dbReference type="OrthoDB" id="26491at2759"/>
<evidence type="ECO:0000256" key="16">
    <source>
        <dbReference type="ARBA" id="ARBA00060210"/>
    </source>
</evidence>
<evidence type="ECO:0000256" key="2">
    <source>
        <dbReference type="ARBA" id="ARBA00004123"/>
    </source>
</evidence>
<evidence type="ECO:0000259" key="18">
    <source>
        <dbReference type="SMART" id="SM00485"/>
    </source>
</evidence>
<dbReference type="FunFam" id="3.40.50.1010:FF:000002">
    <property type="entry name" value="Exonuclease 1, putative"/>
    <property type="match status" value="1"/>
</dbReference>
<evidence type="ECO:0000256" key="9">
    <source>
        <dbReference type="ARBA" id="ARBA00022801"/>
    </source>
</evidence>
<dbReference type="Pfam" id="PF00752">
    <property type="entry name" value="XPG_N"/>
    <property type="match status" value="1"/>
</dbReference>